<comment type="caution">
    <text evidence="9">The sequence shown here is derived from an EMBL/GenBank/DDBJ whole genome shotgun (WGS) entry which is preliminary data.</text>
</comment>
<evidence type="ECO:0000313" key="9">
    <source>
        <dbReference type="EMBL" id="PLC12781.1"/>
    </source>
</evidence>
<dbReference type="EMBL" id="LOMZ01000001">
    <property type="protein sequence ID" value="PLC12781.1"/>
    <property type="molecule type" value="Genomic_DNA"/>
</dbReference>
<keyword evidence="4 7" id="KW-0812">Transmembrane</keyword>
<dbReference type="RefSeq" id="WP_101852326.1">
    <property type="nucleotide sequence ID" value="NZ_LOMZ01000001.1"/>
</dbReference>
<evidence type="ECO:0000259" key="8">
    <source>
        <dbReference type="Pfam" id="PF09335"/>
    </source>
</evidence>
<evidence type="ECO:0000256" key="5">
    <source>
        <dbReference type="ARBA" id="ARBA00022989"/>
    </source>
</evidence>
<organism evidence="9 10">
    <name type="scientific">Kocuria flava</name>
    <dbReference type="NCBI Taxonomy" id="446860"/>
    <lineage>
        <taxon>Bacteria</taxon>
        <taxon>Bacillati</taxon>
        <taxon>Actinomycetota</taxon>
        <taxon>Actinomycetes</taxon>
        <taxon>Micrococcales</taxon>
        <taxon>Micrococcaceae</taxon>
        <taxon>Kocuria</taxon>
    </lineage>
</organism>
<proteinExistence type="inferred from homology"/>
<feature type="transmembrane region" description="Helical" evidence="7">
    <location>
        <begin position="241"/>
        <end position="260"/>
    </location>
</feature>
<evidence type="ECO:0000256" key="7">
    <source>
        <dbReference type="SAM" id="Phobius"/>
    </source>
</evidence>
<protein>
    <recommendedName>
        <fullName evidence="8">VTT domain-containing protein</fullName>
    </recommendedName>
</protein>
<sequence>MSAVVEFVLGVADPWAYMLVGLLALAEAAALLGLVIPGETAVLLGGVVVSTGHARLGWMMAAAAAGAVVGDSVGYELGRRFAGPLRASRLGRRVGERRWARAEEYLRTRGGKAVFIGRWIGVLRALVPFVAGASRMPYRVFLPYNVLGGVLWAGSFVVAGYLAGHSYRVVAQYAGQASLVLGGLLVVLAVFALAVRWVMGHPDRVRSALDRAGDWPPVRWVALRYDRQLAFLADRLRPHGAFGLVLSVELAVLVAAGWFFGGVTEDVLARNELIGIDGPVAQFFTVHREAWLTTAMAGITWLGSASVLVPTALVVAAVAGRRRRSRRPLLFLAAVLAGSTVMAQLIKVLIARPRPGAGLVEALGYSFPSGHATAAAAG</sequence>
<dbReference type="GO" id="GO:0005886">
    <property type="term" value="C:plasma membrane"/>
    <property type="evidence" value="ECO:0007669"/>
    <property type="project" value="UniProtKB-SubCell"/>
</dbReference>
<dbReference type="Gene3D" id="1.20.144.10">
    <property type="entry name" value="Phosphatidic acid phosphatase type 2/haloperoxidase"/>
    <property type="match status" value="1"/>
</dbReference>
<accession>A0A2N4T3H4</accession>
<evidence type="ECO:0000256" key="4">
    <source>
        <dbReference type="ARBA" id="ARBA00022692"/>
    </source>
</evidence>
<comment type="similarity">
    <text evidence="2">Belongs to the DedA family.</text>
</comment>
<dbReference type="Proteomes" id="UP000234632">
    <property type="component" value="Unassembled WGS sequence"/>
</dbReference>
<keyword evidence="5 7" id="KW-1133">Transmembrane helix</keyword>
<keyword evidence="3" id="KW-1003">Cell membrane</keyword>
<comment type="subcellular location">
    <subcellularLocation>
        <location evidence="1">Cell membrane</location>
        <topology evidence="1">Multi-pass membrane protein</topology>
    </subcellularLocation>
</comment>
<keyword evidence="6 7" id="KW-0472">Membrane</keyword>
<dbReference type="InterPro" id="IPR032818">
    <property type="entry name" value="DedA-like"/>
</dbReference>
<reference evidence="9 10" key="1">
    <citation type="submission" date="2015-12" db="EMBL/GenBank/DDBJ databases">
        <authorList>
            <person name="Shamseldin A."/>
            <person name="Moawad H."/>
            <person name="Abd El-Rahim W.M."/>
            <person name="Sadowsky M.J."/>
        </authorList>
    </citation>
    <scope>NUCLEOTIDE SEQUENCE [LARGE SCALE GENOMIC DNA]</scope>
    <source>
        <strain evidence="9 10">S43</strain>
    </source>
</reference>
<feature type="transmembrane region" description="Helical" evidence="7">
    <location>
        <begin position="113"/>
        <end position="132"/>
    </location>
</feature>
<dbReference type="AlphaFoldDB" id="A0A2N4T3H4"/>
<feature type="transmembrane region" description="Helical" evidence="7">
    <location>
        <begin position="15"/>
        <end position="36"/>
    </location>
</feature>
<dbReference type="InterPro" id="IPR032816">
    <property type="entry name" value="VTT_dom"/>
</dbReference>
<evidence type="ECO:0000256" key="3">
    <source>
        <dbReference type="ARBA" id="ARBA00022475"/>
    </source>
</evidence>
<dbReference type="PANTHER" id="PTHR30353:SF0">
    <property type="entry name" value="TRANSMEMBRANE PROTEIN"/>
    <property type="match status" value="1"/>
</dbReference>
<feature type="transmembrane region" description="Helical" evidence="7">
    <location>
        <begin position="290"/>
        <end position="317"/>
    </location>
</feature>
<feature type="transmembrane region" description="Helical" evidence="7">
    <location>
        <begin position="176"/>
        <end position="199"/>
    </location>
</feature>
<gene>
    <name evidence="9" type="ORF">AUQ48_11805</name>
</gene>
<evidence type="ECO:0000313" key="10">
    <source>
        <dbReference type="Proteomes" id="UP000234632"/>
    </source>
</evidence>
<dbReference type="SUPFAM" id="SSF48317">
    <property type="entry name" value="Acid phosphatase/Vanadium-dependent haloperoxidase"/>
    <property type="match status" value="1"/>
</dbReference>
<dbReference type="InterPro" id="IPR036938">
    <property type="entry name" value="PAP2/HPO_sf"/>
</dbReference>
<name>A0A2N4T3H4_9MICC</name>
<evidence type="ECO:0000256" key="6">
    <source>
        <dbReference type="ARBA" id="ARBA00023136"/>
    </source>
</evidence>
<evidence type="ECO:0000256" key="1">
    <source>
        <dbReference type="ARBA" id="ARBA00004651"/>
    </source>
</evidence>
<feature type="transmembrane region" description="Helical" evidence="7">
    <location>
        <begin position="144"/>
        <end position="164"/>
    </location>
</feature>
<feature type="domain" description="VTT" evidence="8">
    <location>
        <begin position="36"/>
        <end position="161"/>
    </location>
</feature>
<feature type="transmembrane region" description="Helical" evidence="7">
    <location>
        <begin position="329"/>
        <end position="350"/>
    </location>
</feature>
<dbReference type="Pfam" id="PF09335">
    <property type="entry name" value="VTT_dom"/>
    <property type="match status" value="1"/>
</dbReference>
<dbReference type="PANTHER" id="PTHR30353">
    <property type="entry name" value="INNER MEMBRANE PROTEIN DEDA-RELATED"/>
    <property type="match status" value="1"/>
</dbReference>
<evidence type="ECO:0000256" key="2">
    <source>
        <dbReference type="ARBA" id="ARBA00010792"/>
    </source>
</evidence>